<evidence type="ECO:0000256" key="1">
    <source>
        <dbReference type="SAM" id="MobiDB-lite"/>
    </source>
</evidence>
<protein>
    <submittedName>
        <fullName evidence="2">Uncharacterized protein</fullName>
    </submittedName>
</protein>
<sequence length="248" mass="26616">MQRGHHRLRPPAGPALPACGRLRVHAAVPAGAVRFQVLRRGRRAARRDLRAQGDTSHVPRLRHGEDGGAVGERLPRVPPAPVADQRSVHAGESVQVPSVPGRPAGVPRQGDGAVGDEDGGRGGGPAVRHRRRGRQQQSDAQVCAGPHRLPGGWPSRPRSPEGGVLAGATVWRNHPMYMELSMSHTVTDGNVLEFGDCNSTGSMRSFASAISFSPLHMAADYFLSTAAAYCRERHSIIAMLAIIYVWLQ</sequence>
<comment type="caution">
    <text evidence="2">The sequence shown here is derived from an EMBL/GenBank/DDBJ whole genome shotgun (WGS) entry which is preliminary data.</text>
</comment>
<evidence type="ECO:0000313" key="3">
    <source>
        <dbReference type="Proteomes" id="UP000317650"/>
    </source>
</evidence>
<feature type="region of interest" description="Disordered" evidence="1">
    <location>
        <begin position="42"/>
        <end position="161"/>
    </location>
</feature>
<proteinExistence type="predicted"/>
<accession>A0A4S8JZC6</accession>
<keyword evidence="3" id="KW-1185">Reference proteome</keyword>
<name>A0A4S8JZC6_MUSBA</name>
<reference evidence="2 3" key="1">
    <citation type="journal article" date="2019" name="Nat. Plants">
        <title>Genome sequencing of Musa balbisiana reveals subgenome evolution and function divergence in polyploid bananas.</title>
        <authorList>
            <person name="Yao X."/>
        </authorList>
    </citation>
    <scope>NUCLEOTIDE SEQUENCE [LARGE SCALE GENOMIC DNA]</scope>
    <source>
        <strain evidence="3">cv. DH-PKW</strain>
        <tissue evidence="2">Leaves</tissue>
    </source>
</reference>
<dbReference type="Proteomes" id="UP000317650">
    <property type="component" value="Chromosome 5"/>
</dbReference>
<organism evidence="2 3">
    <name type="scientific">Musa balbisiana</name>
    <name type="common">Banana</name>
    <dbReference type="NCBI Taxonomy" id="52838"/>
    <lineage>
        <taxon>Eukaryota</taxon>
        <taxon>Viridiplantae</taxon>
        <taxon>Streptophyta</taxon>
        <taxon>Embryophyta</taxon>
        <taxon>Tracheophyta</taxon>
        <taxon>Spermatophyta</taxon>
        <taxon>Magnoliopsida</taxon>
        <taxon>Liliopsida</taxon>
        <taxon>Zingiberales</taxon>
        <taxon>Musaceae</taxon>
        <taxon>Musa</taxon>
    </lineage>
</organism>
<gene>
    <name evidence="2" type="ORF">C4D60_Mb05t27930</name>
</gene>
<dbReference type="AlphaFoldDB" id="A0A4S8JZC6"/>
<dbReference type="EMBL" id="PYDT01000003">
    <property type="protein sequence ID" value="THU67744.1"/>
    <property type="molecule type" value="Genomic_DNA"/>
</dbReference>
<evidence type="ECO:0000313" key="2">
    <source>
        <dbReference type="EMBL" id="THU67744.1"/>
    </source>
</evidence>